<dbReference type="AlphaFoldDB" id="C8PMG4"/>
<feature type="transmembrane region" description="Helical" evidence="1">
    <location>
        <begin position="239"/>
        <end position="257"/>
    </location>
</feature>
<evidence type="ECO:0000313" key="3">
    <source>
        <dbReference type="Proteomes" id="UP000004509"/>
    </source>
</evidence>
<evidence type="ECO:0008006" key="4">
    <source>
        <dbReference type="Google" id="ProtNLM"/>
    </source>
</evidence>
<name>C8PMG4_9SPIR</name>
<sequence length="269" mass="31517">MHDILIKPINNIKLYITLSKVSFSSLQIYNAAILVMIIRNALVFMLQIALWYAIHKSNNDLSLPYIINYLFLSQIITVMYPRASGRKISRLIATGNIVIKFLRPISIFTELFFDNLARSFYFFLVNSIPLTIIYYVMFKQLPHIHFSGAIIIFCLYSYVLCFLFECIFGCLSFFTYSFWGIQSLEYALTGLLTGKFIPLRFYPQWLLKYINILPFKYMYYFPIEQILQHEKSVLSTFDIFAMLLYLLGFMLLLTFAYRKGKVCVTIQGG</sequence>
<accession>C8PMG4</accession>
<dbReference type="STRING" id="596324.TREVI0001_0578"/>
<keyword evidence="1" id="KW-0472">Membrane</keyword>
<dbReference type="PANTHER" id="PTHR36832:SF1">
    <property type="entry name" value="SLR1174 PROTEIN"/>
    <property type="match status" value="1"/>
</dbReference>
<keyword evidence="1" id="KW-0812">Transmembrane</keyword>
<dbReference type="EMBL" id="ACYH01000011">
    <property type="protein sequence ID" value="EEV21381.1"/>
    <property type="molecule type" value="Genomic_DNA"/>
</dbReference>
<reference evidence="2 3" key="1">
    <citation type="submission" date="2009-07" db="EMBL/GenBank/DDBJ databases">
        <authorList>
            <person name="Madupu R."/>
            <person name="Sebastian Y."/>
            <person name="Durkin A.S."/>
            <person name="Torralba M."/>
            <person name="Methe B."/>
            <person name="Sutton G.G."/>
            <person name="Strausberg R.L."/>
            <person name="Nelson K.E."/>
        </authorList>
    </citation>
    <scope>NUCLEOTIDE SEQUENCE [LARGE SCALE GENOMIC DNA]</scope>
    <source>
        <strain evidence="2 3">ATCC 35580</strain>
    </source>
</reference>
<feature type="transmembrane region" description="Helical" evidence="1">
    <location>
        <begin position="119"/>
        <end position="138"/>
    </location>
</feature>
<dbReference type="Pfam" id="PF06182">
    <property type="entry name" value="ABC2_membrane_6"/>
    <property type="match status" value="1"/>
</dbReference>
<comment type="caution">
    <text evidence="2">The sequence shown here is derived from an EMBL/GenBank/DDBJ whole genome shotgun (WGS) entry which is preliminary data.</text>
</comment>
<proteinExistence type="predicted"/>
<evidence type="ECO:0000256" key="1">
    <source>
        <dbReference type="SAM" id="Phobius"/>
    </source>
</evidence>
<dbReference type="InterPro" id="IPR010390">
    <property type="entry name" value="ABC-2_transporter-like"/>
</dbReference>
<protein>
    <recommendedName>
        <fullName evidence="4">ABC-2 type transporter</fullName>
    </recommendedName>
</protein>
<feature type="transmembrane region" description="Helical" evidence="1">
    <location>
        <begin position="62"/>
        <end position="80"/>
    </location>
</feature>
<dbReference type="Proteomes" id="UP000004509">
    <property type="component" value="Unassembled WGS sequence"/>
</dbReference>
<evidence type="ECO:0000313" key="2">
    <source>
        <dbReference type="EMBL" id="EEV21381.1"/>
    </source>
</evidence>
<feature type="transmembrane region" description="Helical" evidence="1">
    <location>
        <begin position="28"/>
        <end position="50"/>
    </location>
</feature>
<feature type="transmembrane region" description="Helical" evidence="1">
    <location>
        <begin position="150"/>
        <end position="179"/>
    </location>
</feature>
<dbReference type="eggNOG" id="COG4587">
    <property type="taxonomic scope" value="Bacteria"/>
</dbReference>
<organism evidence="2 3">
    <name type="scientific">Treponema vincentii ATCC 35580</name>
    <dbReference type="NCBI Taxonomy" id="596324"/>
    <lineage>
        <taxon>Bacteria</taxon>
        <taxon>Pseudomonadati</taxon>
        <taxon>Spirochaetota</taxon>
        <taxon>Spirochaetia</taxon>
        <taxon>Spirochaetales</taxon>
        <taxon>Treponemataceae</taxon>
        <taxon>Treponema</taxon>
    </lineage>
</organism>
<gene>
    <name evidence="2" type="ORF">TREVI0001_0578</name>
</gene>
<keyword evidence="1" id="KW-1133">Transmembrane helix</keyword>
<dbReference type="PANTHER" id="PTHR36832">
    <property type="entry name" value="SLR1174 PROTEIN-RELATED"/>
    <property type="match status" value="1"/>
</dbReference>